<feature type="region of interest" description="Disordered" evidence="2">
    <location>
        <begin position="1"/>
        <end position="165"/>
    </location>
</feature>
<dbReference type="HOGENOM" id="CLU_877536_0_0_1"/>
<feature type="compositionally biased region" description="Basic residues" evidence="2">
    <location>
        <begin position="64"/>
        <end position="75"/>
    </location>
</feature>
<reference evidence="4" key="1">
    <citation type="journal article" date="2011" name="Proc. Natl. Acad. Sci. U.S.A.">
        <title>Obligate biotrophy features unraveled by the genomic analysis of rust fungi.</title>
        <authorList>
            <person name="Duplessis S."/>
            <person name="Cuomo C.A."/>
            <person name="Lin Y.-C."/>
            <person name="Aerts A."/>
            <person name="Tisserant E."/>
            <person name="Veneault-Fourrey C."/>
            <person name="Joly D.L."/>
            <person name="Hacquard S."/>
            <person name="Amselem J."/>
            <person name="Cantarel B.L."/>
            <person name="Chiu R."/>
            <person name="Coutinho P.M."/>
            <person name="Feau N."/>
            <person name="Field M."/>
            <person name="Frey P."/>
            <person name="Gelhaye E."/>
            <person name="Goldberg J."/>
            <person name="Grabherr M.G."/>
            <person name="Kodira C.D."/>
            <person name="Kohler A."/>
            <person name="Kuees U."/>
            <person name="Lindquist E.A."/>
            <person name="Lucas S.M."/>
            <person name="Mago R."/>
            <person name="Mauceli E."/>
            <person name="Morin E."/>
            <person name="Murat C."/>
            <person name="Pangilinan J.L."/>
            <person name="Park R."/>
            <person name="Pearson M."/>
            <person name="Quesneville H."/>
            <person name="Rouhier N."/>
            <person name="Sakthikumar S."/>
            <person name="Salamov A.A."/>
            <person name="Schmutz J."/>
            <person name="Selles B."/>
            <person name="Shapiro H."/>
            <person name="Tanguay P."/>
            <person name="Tuskan G.A."/>
            <person name="Henrissat B."/>
            <person name="Van de Peer Y."/>
            <person name="Rouze P."/>
            <person name="Ellis J.G."/>
            <person name="Dodds P.N."/>
            <person name="Schein J.E."/>
            <person name="Zhong S."/>
            <person name="Hamelin R.C."/>
            <person name="Grigoriev I.V."/>
            <person name="Szabo L.J."/>
            <person name="Martin F."/>
        </authorList>
    </citation>
    <scope>NUCLEOTIDE SEQUENCE [LARGE SCALE GENOMIC DNA]</scope>
    <source>
        <strain evidence="4">98AG31 / pathotype 3-4-7</strain>
    </source>
</reference>
<feature type="compositionally biased region" description="Basic and acidic residues" evidence="2">
    <location>
        <begin position="145"/>
        <end position="165"/>
    </location>
</feature>
<evidence type="ECO:0000256" key="2">
    <source>
        <dbReference type="SAM" id="MobiDB-lite"/>
    </source>
</evidence>
<dbReference type="GO" id="GO:0000470">
    <property type="term" value="P:maturation of LSU-rRNA"/>
    <property type="evidence" value="ECO:0007669"/>
    <property type="project" value="TreeGrafter"/>
</dbReference>
<dbReference type="RefSeq" id="XP_007405933.1">
    <property type="nucleotide sequence ID" value="XM_007405871.1"/>
</dbReference>
<feature type="compositionally biased region" description="Polar residues" evidence="2">
    <location>
        <begin position="277"/>
        <end position="289"/>
    </location>
</feature>
<comment type="similarity">
    <text evidence="1">Belongs to the RRP15 family.</text>
</comment>
<dbReference type="InParanoid" id="F4RAD9"/>
<feature type="region of interest" description="Disordered" evidence="2">
    <location>
        <begin position="257"/>
        <end position="293"/>
    </location>
</feature>
<dbReference type="InterPro" id="IPR012459">
    <property type="entry name" value="Rrp15"/>
</dbReference>
<dbReference type="VEuPathDB" id="FungiDB:MELLADRAFT_60183"/>
<evidence type="ECO:0000313" key="4">
    <source>
        <dbReference type="Proteomes" id="UP000001072"/>
    </source>
</evidence>
<organism evidence="4">
    <name type="scientific">Melampsora larici-populina (strain 98AG31 / pathotype 3-4-7)</name>
    <name type="common">Poplar leaf rust fungus</name>
    <dbReference type="NCBI Taxonomy" id="747676"/>
    <lineage>
        <taxon>Eukaryota</taxon>
        <taxon>Fungi</taxon>
        <taxon>Dikarya</taxon>
        <taxon>Basidiomycota</taxon>
        <taxon>Pucciniomycotina</taxon>
        <taxon>Pucciniomycetes</taxon>
        <taxon>Pucciniales</taxon>
        <taxon>Melampsoraceae</taxon>
        <taxon>Melampsora</taxon>
    </lineage>
</organism>
<dbReference type="FunCoup" id="F4RAD9">
    <property type="interactions" value="18"/>
</dbReference>
<dbReference type="PANTHER" id="PTHR13245:SF14">
    <property type="entry name" value="RRP15-LIKE PROTEIN"/>
    <property type="match status" value="1"/>
</dbReference>
<evidence type="ECO:0000313" key="3">
    <source>
        <dbReference type="EMBL" id="EGG10463.1"/>
    </source>
</evidence>
<dbReference type="GO" id="GO:0000460">
    <property type="term" value="P:maturation of 5.8S rRNA"/>
    <property type="evidence" value="ECO:0007669"/>
    <property type="project" value="TreeGrafter"/>
</dbReference>
<protein>
    <recommendedName>
        <fullName evidence="5">Rrp15p-domain-containing protein</fullName>
    </recommendedName>
</protein>
<feature type="compositionally biased region" description="Polar residues" evidence="2">
    <location>
        <begin position="106"/>
        <end position="139"/>
    </location>
</feature>
<keyword evidence="4" id="KW-1185">Reference proteome</keyword>
<dbReference type="KEGG" id="mlr:MELLADRAFT_60183"/>
<sequence>MTLIASSSKPHQPKKSRKEEDKESSHSNSNSSSDQEDDNSGSGSEDDEISTDEEGDEDEIKTLNRNKHGNQTHRKLVCEEEDRSDQSDETSNHISQTTKKRKRRATSPTTFGTILSQAIESSKTSNAHGPATSLTQSSRAALKQAKKDSLLESNRKRTASKRHELQERGHIKDVIGGWTPRPALPFSEWLVGRKGIEIEMVGGVGHEKVLRRLAQTGVVKLFNAIRAAQNVVEDEAGQPFAPVSLSGAQKRKLNKLAGSKPLEKSVEHEKEEKDQTNEGLVSKTKSNVLGSRGKEQALSNLSKISFLELIKSSGMKKPI</sequence>
<dbReference type="OrthoDB" id="20949at2759"/>
<accession>F4RAD9</accession>
<dbReference type="GO" id="GO:0030687">
    <property type="term" value="C:preribosome, large subunit precursor"/>
    <property type="evidence" value="ECO:0007669"/>
    <property type="project" value="TreeGrafter"/>
</dbReference>
<dbReference type="PANTHER" id="PTHR13245">
    <property type="entry name" value="RRP15-LIKE PROTEIN"/>
    <property type="match status" value="1"/>
</dbReference>
<feature type="compositionally biased region" description="Acidic residues" evidence="2">
    <location>
        <begin position="34"/>
        <end position="59"/>
    </location>
</feature>
<dbReference type="Proteomes" id="UP000001072">
    <property type="component" value="Unassembled WGS sequence"/>
</dbReference>
<dbReference type="eggNOG" id="ENOG502S6W0">
    <property type="taxonomic scope" value="Eukaryota"/>
</dbReference>
<dbReference type="Pfam" id="PF07890">
    <property type="entry name" value="Rrp15p"/>
    <property type="match status" value="1"/>
</dbReference>
<evidence type="ECO:0000256" key="1">
    <source>
        <dbReference type="ARBA" id="ARBA00007462"/>
    </source>
</evidence>
<feature type="compositionally biased region" description="Basic and acidic residues" evidence="2">
    <location>
        <begin position="261"/>
        <end position="276"/>
    </location>
</feature>
<dbReference type="AlphaFoldDB" id="F4RAD9"/>
<name>F4RAD9_MELLP</name>
<dbReference type="EMBL" id="GL883094">
    <property type="protein sequence ID" value="EGG10463.1"/>
    <property type="molecule type" value="Genomic_DNA"/>
</dbReference>
<evidence type="ECO:0008006" key="5">
    <source>
        <dbReference type="Google" id="ProtNLM"/>
    </source>
</evidence>
<proteinExistence type="inferred from homology"/>
<feature type="compositionally biased region" description="Polar residues" evidence="2">
    <location>
        <begin position="1"/>
        <end position="10"/>
    </location>
</feature>
<gene>
    <name evidence="3" type="ORF">MELLADRAFT_60183</name>
</gene>
<dbReference type="GeneID" id="18929500"/>
<dbReference type="STRING" id="747676.F4RAD9"/>